<gene>
    <name evidence="2" type="ORF">MJG50_15455</name>
</gene>
<evidence type="ECO:0000256" key="1">
    <source>
        <dbReference type="SAM" id="Phobius"/>
    </source>
</evidence>
<dbReference type="RefSeq" id="WP_240256652.1">
    <property type="nucleotide sequence ID" value="NZ_JAKTTI010000026.1"/>
</dbReference>
<accession>A0AAW5E743</accession>
<feature type="transmembrane region" description="Helical" evidence="1">
    <location>
        <begin position="32"/>
        <end position="60"/>
    </location>
</feature>
<name>A0AAW5E743_9BACI</name>
<protein>
    <submittedName>
        <fullName evidence="2">Uncharacterized protein</fullName>
    </submittedName>
</protein>
<evidence type="ECO:0000313" key="2">
    <source>
        <dbReference type="EMBL" id="MCH1626734.1"/>
    </source>
</evidence>
<keyword evidence="1" id="KW-0812">Transmembrane</keyword>
<keyword evidence="1" id="KW-0472">Membrane</keyword>
<dbReference type="AlphaFoldDB" id="A0AAW5E743"/>
<feature type="transmembrane region" description="Helical" evidence="1">
    <location>
        <begin position="100"/>
        <end position="122"/>
    </location>
</feature>
<dbReference type="Proteomes" id="UP001431131">
    <property type="component" value="Unassembled WGS sequence"/>
</dbReference>
<feature type="transmembrane region" description="Helical" evidence="1">
    <location>
        <begin position="5"/>
        <end position="26"/>
    </location>
</feature>
<dbReference type="EMBL" id="JAKTTI010000026">
    <property type="protein sequence ID" value="MCH1626734.1"/>
    <property type="molecule type" value="Genomic_DNA"/>
</dbReference>
<feature type="transmembrane region" description="Helical" evidence="1">
    <location>
        <begin position="72"/>
        <end position="94"/>
    </location>
</feature>
<comment type="caution">
    <text evidence="2">The sequence shown here is derived from an EMBL/GenBank/DDBJ whole genome shotgun (WGS) entry which is preliminary data.</text>
</comment>
<reference evidence="2" key="1">
    <citation type="submission" date="2022-02" db="EMBL/GenBank/DDBJ databases">
        <title>Fredinandcohnia quinoae sp. nov. isolated from Chenopodium quinoa seeds.</title>
        <authorList>
            <person name="Saati-Santamaria Z."/>
            <person name="Flores-Felix J.D."/>
            <person name="Igual J.M."/>
            <person name="Velazquez E."/>
            <person name="Garcia-Fraile P."/>
            <person name="Martinez-Molina E."/>
        </authorList>
    </citation>
    <scope>NUCLEOTIDE SEQUENCE</scope>
    <source>
        <strain evidence="2">SECRCQ15</strain>
    </source>
</reference>
<keyword evidence="3" id="KW-1185">Reference proteome</keyword>
<sequence>MKKNILAFIIYVLIVVGAITSVFIIYRDIDSSFSIAFVIGYIIFLFLAILYFIIVVFINLRKLKWIDIRKRLYKFIAYFVFLSGFTYTADYIFNSLEFDVYTIVSISLGLSFSFVFLDLLFFNEKNG</sequence>
<keyword evidence="1" id="KW-1133">Transmembrane helix</keyword>
<proteinExistence type="predicted"/>
<evidence type="ECO:0000313" key="3">
    <source>
        <dbReference type="Proteomes" id="UP001431131"/>
    </source>
</evidence>
<organism evidence="2 3">
    <name type="scientific">Fredinandcohnia quinoae</name>
    <dbReference type="NCBI Taxonomy" id="2918902"/>
    <lineage>
        <taxon>Bacteria</taxon>
        <taxon>Bacillati</taxon>
        <taxon>Bacillota</taxon>
        <taxon>Bacilli</taxon>
        <taxon>Bacillales</taxon>
        <taxon>Bacillaceae</taxon>
        <taxon>Fredinandcohnia</taxon>
    </lineage>
</organism>